<accession>B4S3R1</accession>
<protein>
    <recommendedName>
        <fullName evidence="3">SAM-dependent methyltransferase</fullName>
    </recommendedName>
</protein>
<dbReference type="Proteomes" id="UP000002725">
    <property type="component" value="Chromosome"/>
</dbReference>
<dbReference type="STRING" id="290512.Paes_0198"/>
<dbReference type="Gene3D" id="3.40.50.150">
    <property type="entry name" value="Vaccinia Virus protein VP39"/>
    <property type="match status" value="1"/>
</dbReference>
<gene>
    <name evidence="1" type="ordered locus">Paes_0198</name>
</gene>
<evidence type="ECO:0000313" key="1">
    <source>
        <dbReference type="EMBL" id="ACF45257.1"/>
    </source>
</evidence>
<dbReference type="HOGENOM" id="CLU_077876_1_0_10"/>
<dbReference type="eggNOG" id="COG2226">
    <property type="taxonomic scope" value="Bacteria"/>
</dbReference>
<reference evidence="1" key="1">
    <citation type="submission" date="2008-06" db="EMBL/GenBank/DDBJ databases">
        <title>Complete sequence of chromosome of Prosthecochloris aestuarii DSM 271.</title>
        <authorList>
            <consortium name="US DOE Joint Genome Institute"/>
            <person name="Lucas S."/>
            <person name="Copeland A."/>
            <person name="Lapidus A."/>
            <person name="Glavina del Rio T."/>
            <person name="Dalin E."/>
            <person name="Tice H."/>
            <person name="Bruce D."/>
            <person name="Goodwin L."/>
            <person name="Pitluck S."/>
            <person name="Schmutz J."/>
            <person name="Larimer F."/>
            <person name="Land M."/>
            <person name="Hauser L."/>
            <person name="Kyrpides N."/>
            <person name="Anderson I."/>
            <person name="Liu Z."/>
            <person name="Li T."/>
            <person name="Zhao F."/>
            <person name="Overmann J."/>
            <person name="Bryant D.A."/>
            <person name="Richardson P."/>
        </authorList>
    </citation>
    <scope>NUCLEOTIDE SEQUENCE [LARGE SCALE GENOMIC DNA]</scope>
    <source>
        <strain evidence="1">DSM 271</strain>
    </source>
</reference>
<dbReference type="KEGG" id="paa:Paes_0198"/>
<evidence type="ECO:0008006" key="3">
    <source>
        <dbReference type="Google" id="ProtNLM"/>
    </source>
</evidence>
<dbReference type="AlphaFoldDB" id="B4S3R1"/>
<dbReference type="InterPro" id="IPR029063">
    <property type="entry name" value="SAM-dependent_MTases_sf"/>
</dbReference>
<dbReference type="RefSeq" id="WP_012504794.1">
    <property type="nucleotide sequence ID" value="NC_011059.1"/>
</dbReference>
<keyword evidence="2" id="KW-1185">Reference proteome</keyword>
<proteinExistence type="predicted"/>
<dbReference type="SUPFAM" id="SSF53335">
    <property type="entry name" value="S-adenosyl-L-methionine-dependent methyltransferases"/>
    <property type="match status" value="1"/>
</dbReference>
<name>B4S3R1_PROA2</name>
<sequence length="223" mass="25457">MKLKEIVPWGRSFCEYRDMFLLTDDDLQRRILGCGDGPAAFNAELTETGGSVVSVDPVYRFSADEIHSGVDDARSQIVSEVTKNVENYIWDSIRDVDHLVETRMAAMELFFNDFEQGKSSGRYVEASLPELPFENNVFDLALCSHFLFLYSDHVSLEQHILSMKELCRVAREVRVYPLVTLDGKRSPHIEPVVSDLRSDGFDVSFENVRYRFQKGAEEMIVVA</sequence>
<evidence type="ECO:0000313" key="2">
    <source>
        <dbReference type="Proteomes" id="UP000002725"/>
    </source>
</evidence>
<organism evidence="1 2">
    <name type="scientific">Prosthecochloris aestuarii (strain DSM 271 / SK 413)</name>
    <dbReference type="NCBI Taxonomy" id="290512"/>
    <lineage>
        <taxon>Bacteria</taxon>
        <taxon>Pseudomonadati</taxon>
        <taxon>Chlorobiota</taxon>
        <taxon>Chlorobiia</taxon>
        <taxon>Chlorobiales</taxon>
        <taxon>Chlorobiaceae</taxon>
        <taxon>Prosthecochloris</taxon>
    </lineage>
</organism>
<dbReference type="EMBL" id="CP001108">
    <property type="protein sequence ID" value="ACF45257.1"/>
    <property type="molecule type" value="Genomic_DNA"/>
</dbReference>